<keyword evidence="2" id="KW-0647">Proteasome</keyword>
<gene>
    <name evidence="5" type="ORF">QSP1433_LOCUS12241</name>
    <name evidence="6" type="ORF">QSP1433_LOCUS12244</name>
    <name evidence="7" type="ORF">QSP1433_LOCUS12245</name>
    <name evidence="8" type="ORF">QSP1433_LOCUS12246</name>
</gene>
<dbReference type="PROSITE" id="PS50250">
    <property type="entry name" value="PCI"/>
    <property type="match status" value="1"/>
</dbReference>
<dbReference type="AlphaFoldDB" id="A0A7S2WLB9"/>
<evidence type="ECO:0000259" key="4">
    <source>
        <dbReference type="PROSITE" id="PS50250"/>
    </source>
</evidence>
<dbReference type="Gene3D" id="1.25.40.570">
    <property type="match status" value="1"/>
</dbReference>
<organism evidence="6">
    <name type="scientific">Mucochytrium quahogii</name>
    <dbReference type="NCBI Taxonomy" id="96639"/>
    <lineage>
        <taxon>Eukaryota</taxon>
        <taxon>Sar</taxon>
        <taxon>Stramenopiles</taxon>
        <taxon>Bigyra</taxon>
        <taxon>Labyrinthulomycetes</taxon>
        <taxon>Thraustochytrida</taxon>
        <taxon>Thraustochytriidae</taxon>
        <taxon>Mucochytrium</taxon>
    </lineage>
</organism>
<dbReference type="SMART" id="SM00753">
    <property type="entry name" value="PAM"/>
    <property type="match status" value="1"/>
</dbReference>
<feature type="domain" description="PCI" evidence="4">
    <location>
        <begin position="225"/>
        <end position="393"/>
    </location>
</feature>
<dbReference type="InterPro" id="IPR036390">
    <property type="entry name" value="WH_DNA-bd_sf"/>
</dbReference>
<dbReference type="FunFam" id="1.25.40.570:FF:000016">
    <property type="entry name" value="26S proteasome regulatory subunit"/>
    <property type="match status" value="1"/>
</dbReference>
<dbReference type="Pfam" id="PF01399">
    <property type="entry name" value="PCI"/>
    <property type="match status" value="1"/>
</dbReference>
<dbReference type="Pfam" id="PF18503">
    <property type="entry name" value="RPN6_C_helix"/>
    <property type="match status" value="1"/>
</dbReference>
<evidence type="ECO:0000313" key="6">
    <source>
        <dbReference type="EMBL" id="CAD9694765.1"/>
    </source>
</evidence>
<evidence type="ECO:0000256" key="1">
    <source>
        <dbReference type="ARBA" id="ARBA00007454"/>
    </source>
</evidence>
<protein>
    <recommendedName>
        <fullName evidence="4">PCI domain-containing protein</fullName>
    </recommendedName>
</protein>
<dbReference type="EMBL" id="HBHK01019361">
    <property type="protein sequence ID" value="CAD9694765.1"/>
    <property type="molecule type" value="Transcribed_RNA"/>
</dbReference>
<dbReference type="InterPro" id="IPR040780">
    <property type="entry name" value="Rpn6_C_helix"/>
</dbReference>
<dbReference type="GO" id="GO:0000502">
    <property type="term" value="C:proteasome complex"/>
    <property type="evidence" value="ECO:0007669"/>
    <property type="project" value="UniProtKB-KW"/>
</dbReference>
<evidence type="ECO:0000256" key="3">
    <source>
        <dbReference type="ARBA" id="ARBA00062507"/>
    </source>
</evidence>
<dbReference type="EMBL" id="HBHK01019363">
    <property type="protein sequence ID" value="CAD9694767.1"/>
    <property type="molecule type" value="Transcribed_RNA"/>
</dbReference>
<evidence type="ECO:0000256" key="2">
    <source>
        <dbReference type="ARBA" id="ARBA00022942"/>
    </source>
</evidence>
<evidence type="ECO:0000313" key="5">
    <source>
        <dbReference type="EMBL" id="CAD9694759.1"/>
    </source>
</evidence>
<dbReference type="SUPFAM" id="SSF46785">
    <property type="entry name" value="Winged helix' DNA-binding domain"/>
    <property type="match status" value="1"/>
</dbReference>
<dbReference type="InterPro" id="IPR040773">
    <property type="entry name" value="Rpn6_N"/>
</dbReference>
<dbReference type="SMART" id="SM00088">
    <property type="entry name" value="PINT"/>
    <property type="match status" value="1"/>
</dbReference>
<dbReference type="Pfam" id="PF18055">
    <property type="entry name" value="RPN6_N"/>
    <property type="match status" value="1"/>
</dbReference>
<evidence type="ECO:0000313" key="8">
    <source>
        <dbReference type="EMBL" id="CAD9694770.1"/>
    </source>
</evidence>
<proteinExistence type="inferred from homology"/>
<accession>A0A7S2WLB9</accession>
<comment type="subunit">
    <text evidence="3">Component of the lid subcomplex of the 19S proteasome regulatory particle complex (also named PA700 complex). The 26S proteasome consists of a 20S proteasome core and two 19S regulatory subunits.</text>
</comment>
<sequence>MEDSEDVLRERYEGVVALQDVDAKKAIAGFRDILSEDHGGAEGLSRFQEWSLYNLCDLYSRLEDKDSLVQLLKDTRPLFGKLPKAKTAKIVRTVIDSMAKIPNTTDAYMALCNEYIEWCITERRAFLRQRIQTRLANLYLSCGKFQQGLKLLAELQSEVKKLDDKQLLVEIFLIESRVHHALLNLPKAKSSLTAARSVSNSIYVGPLLQAEIDMQGGILNADEKDFRTAYSYFFEAFEGFVPLHDPRAKDCLKYMLLSKIMNSQGDEVPTILNGKNAISFTGPEIESMRAVAKAYKDRSLHEFDSIKEKYKEQIVNDSLVARHLKDLQGNLLEQNLIRIIEPYSRVEIAQVAKLIDLPLPMVETKLSQMILDKKFLGILDQGTGELVVFDEPARDDTYDASLNVVASMSNVVDSLFRRTEHLEA</sequence>
<reference evidence="6" key="1">
    <citation type="submission" date="2021-01" db="EMBL/GenBank/DDBJ databases">
        <authorList>
            <person name="Corre E."/>
            <person name="Pelletier E."/>
            <person name="Niang G."/>
            <person name="Scheremetjew M."/>
            <person name="Finn R."/>
            <person name="Kale V."/>
            <person name="Holt S."/>
            <person name="Cochrane G."/>
            <person name="Meng A."/>
            <person name="Brown T."/>
            <person name="Cohen L."/>
        </authorList>
    </citation>
    <scope>NUCLEOTIDE SEQUENCE</scope>
    <source>
        <strain evidence="6">NY070348D</strain>
    </source>
</reference>
<comment type="similarity">
    <text evidence="1">Belongs to the proteasome subunit S9 family.</text>
</comment>
<dbReference type="InterPro" id="IPR000717">
    <property type="entry name" value="PCI_dom"/>
</dbReference>
<dbReference type="PANTHER" id="PTHR10678">
    <property type="entry name" value="26S PROTEASOME NON-ATPASE REGULATORY SUBUNIT 11/COP9 SIGNALOSOME COMPLEX SUBUNIT 2"/>
    <property type="match status" value="1"/>
</dbReference>
<dbReference type="InterPro" id="IPR050871">
    <property type="entry name" value="26S_Proteasome/COP9_Components"/>
</dbReference>
<name>A0A7S2WLB9_9STRA</name>
<evidence type="ECO:0000313" key="7">
    <source>
        <dbReference type="EMBL" id="CAD9694767.1"/>
    </source>
</evidence>
<dbReference type="EMBL" id="HBHK01019364">
    <property type="protein sequence ID" value="CAD9694770.1"/>
    <property type="molecule type" value="Transcribed_RNA"/>
</dbReference>
<dbReference type="EMBL" id="HBHK01019357">
    <property type="protein sequence ID" value="CAD9694759.1"/>
    <property type="molecule type" value="Transcribed_RNA"/>
</dbReference>